<comment type="function">
    <text evidence="2">Allosteric enzyme that catalyzes the rate-limiting step in glycogen catabolism, the phosphorolytic cleavage of glycogen to produce glucose-1-phosphate, and plays a central role in maintaining cellular and organismal glucose homeostasis.</text>
</comment>
<feature type="compositionally biased region" description="Polar residues" evidence="3">
    <location>
        <begin position="38"/>
        <end position="62"/>
    </location>
</feature>
<keyword evidence="2" id="KW-0808">Transferase</keyword>
<dbReference type="InterPro" id="IPR006186">
    <property type="entry name" value="Ser/Thr-sp_prot-phosphatase"/>
</dbReference>
<proteinExistence type="inferred from homology"/>
<evidence type="ECO:0000313" key="4">
    <source>
        <dbReference type="EMBL" id="RYR31873.1"/>
    </source>
</evidence>
<dbReference type="STRING" id="3818.A0A445AZK5"/>
<keyword evidence="2" id="KW-0119">Carbohydrate metabolism</keyword>
<dbReference type="GO" id="GO:0005737">
    <property type="term" value="C:cytoplasm"/>
    <property type="evidence" value="ECO:0007669"/>
    <property type="project" value="TreeGrafter"/>
</dbReference>
<gene>
    <name evidence="4" type="ORF">Ahy_B01g056809</name>
</gene>
<comment type="cofactor">
    <cofactor evidence="2">
        <name>pyridoxal 5'-phosphate</name>
        <dbReference type="ChEBI" id="CHEBI:597326"/>
    </cofactor>
</comment>
<comment type="catalytic activity">
    <reaction evidence="2">
        <text>[(1-&gt;4)-alpha-D-glucosyl](n) + phosphate = [(1-&gt;4)-alpha-D-glucosyl](n-1) + alpha-D-glucose 1-phosphate</text>
        <dbReference type="Rhea" id="RHEA:41732"/>
        <dbReference type="Rhea" id="RHEA-COMP:9584"/>
        <dbReference type="Rhea" id="RHEA-COMP:9586"/>
        <dbReference type="ChEBI" id="CHEBI:15444"/>
        <dbReference type="ChEBI" id="CHEBI:43474"/>
        <dbReference type="ChEBI" id="CHEBI:58601"/>
        <dbReference type="EC" id="2.4.1.1"/>
    </reaction>
</comment>
<dbReference type="AlphaFoldDB" id="A0A445AZK5"/>
<dbReference type="SUPFAM" id="SSF53756">
    <property type="entry name" value="UDP-Glycosyltransferase/glycogen phosphorylase"/>
    <property type="match status" value="1"/>
</dbReference>
<dbReference type="Proteomes" id="UP000289738">
    <property type="component" value="Chromosome B01"/>
</dbReference>
<dbReference type="EMBL" id="SDMP01000011">
    <property type="protein sequence ID" value="RYR31873.1"/>
    <property type="molecule type" value="Genomic_DNA"/>
</dbReference>
<dbReference type="SUPFAM" id="SSF56300">
    <property type="entry name" value="Metallo-dependent phosphatases"/>
    <property type="match status" value="1"/>
</dbReference>
<evidence type="ECO:0000313" key="5">
    <source>
        <dbReference type="Proteomes" id="UP000289738"/>
    </source>
</evidence>
<comment type="caution">
    <text evidence="4">The sequence shown here is derived from an EMBL/GenBank/DDBJ whole genome shotgun (WGS) entry which is preliminary data.</text>
</comment>
<dbReference type="GO" id="GO:0030170">
    <property type="term" value="F:pyridoxal phosphate binding"/>
    <property type="evidence" value="ECO:0007669"/>
    <property type="project" value="TreeGrafter"/>
</dbReference>
<dbReference type="Pfam" id="PF00343">
    <property type="entry name" value="Phosphorylase"/>
    <property type="match status" value="1"/>
</dbReference>
<accession>A0A445AZK5</accession>
<reference evidence="4 5" key="1">
    <citation type="submission" date="2019-01" db="EMBL/GenBank/DDBJ databases">
        <title>Sequencing of cultivated peanut Arachis hypogaea provides insights into genome evolution and oil improvement.</title>
        <authorList>
            <person name="Chen X."/>
        </authorList>
    </citation>
    <scope>NUCLEOTIDE SEQUENCE [LARGE SCALE GENOMIC DNA]</scope>
    <source>
        <strain evidence="5">cv. Fuhuasheng</strain>
        <tissue evidence="4">Leaves</tissue>
    </source>
</reference>
<protein>
    <recommendedName>
        <fullName evidence="2">Alpha-1,4 glucan phosphorylase</fullName>
        <ecNumber evidence="2">2.4.1.1</ecNumber>
    </recommendedName>
</protein>
<dbReference type="PRINTS" id="PR00114">
    <property type="entry name" value="STPHPHTASE"/>
</dbReference>
<dbReference type="EC" id="2.4.1.1" evidence="2"/>
<feature type="region of interest" description="Disordered" evidence="3">
    <location>
        <begin position="38"/>
        <end position="64"/>
    </location>
</feature>
<dbReference type="GO" id="GO:0008184">
    <property type="term" value="F:glycogen phosphorylase activity"/>
    <property type="evidence" value="ECO:0007669"/>
    <property type="project" value="InterPro"/>
</dbReference>
<keyword evidence="5" id="KW-1185">Reference proteome</keyword>
<dbReference type="PANTHER" id="PTHR11468">
    <property type="entry name" value="GLYCOGEN PHOSPHORYLASE"/>
    <property type="match status" value="1"/>
</dbReference>
<sequence>MLVVWASATKGTNTNSRNQIMKRASGPKCPRGRHSLTLTLGSLRPPTQNQHRSSPSASPSEPQNHHFHHHLLLPFFLFLLLPPSPNNHRENPFSLSLPQSLAFSVSPPGATILYRRDHLLPLLTTSHCGSLDGPCLPHSQSQNQNRATLVPVSSNAAATGHCHYIPLSFVLALFFDSVEFRLELGFIRISEPDATLRNRGLGRLASCFVNSLATLNYHAWGFGLRYKYGLFKRLIRKDGQEEVAESWLEVFTYMHQFADRGHYSVETVTILVALKVRYRDRITLTWGNHESHQIT</sequence>
<dbReference type="PANTHER" id="PTHR11468:SF28">
    <property type="entry name" value="ALPHA-GLUCAN PHOSPHORYLASE 1"/>
    <property type="match status" value="1"/>
</dbReference>
<organism evidence="4 5">
    <name type="scientific">Arachis hypogaea</name>
    <name type="common">Peanut</name>
    <dbReference type="NCBI Taxonomy" id="3818"/>
    <lineage>
        <taxon>Eukaryota</taxon>
        <taxon>Viridiplantae</taxon>
        <taxon>Streptophyta</taxon>
        <taxon>Embryophyta</taxon>
        <taxon>Tracheophyta</taxon>
        <taxon>Spermatophyta</taxon>
        <taxon>Magnoliopsida</taxon>
        <taxon>eudicotyledons</taxon>
        <taxon>Gunneridae</taxon>
        <taxon>Pentapetalae</taxon>
        <taxon>rosids</taxon>
        <taxon>fabids</taxon>
        <taxon>Fabales</taxon>
        <taxon>Fabaceae</taxon>
        <taxon>Papilionoideae</taxon>
        <taxon>50 kb inversion clade</taxon>
        <taxon>dalbergioids sensu lato</taxon>
        <taxon>Dalbergieae</taxon>
        <taxon>Pterocarpus clade</taxon>
        <taxon>Arachis</taxon>
    </lineage>
</organism>
<comment type="similarity">
    <text evidence="1 2">Belongs to the glycogen phosphorylase family.</text>
</comment>
<keyword evidence="2" id="KW-0328">Glycosyltransferase</keyword>
<dbReference type="InterPro" id="IPR029052">
    <property type="entry name" value="Metallo-depent_PP-like"/>
</dbReference>
<name>A0A445AZK5_ARAHY</name>
<dbReference type="Gene3D" id="3.40.50.2000">
    <property type="entry name" value="Glycogen Phosphorylase B"/>
    <property type="match status" value="1"/>
</dbReference>
<dbReference type="GO" id="GO:0016787">
    <property type="term" value="F:hydrolase activity"/>
    <property type="evidence" value="ECO:0007669"/>
    <property type="project" value="InterPro"/>
</dbReference>
<dbReference type="GO" id="GO:0005980">
    <property type="term" value="P:glycogen catabolic process"/>
    <property type="evidence" value="ECO:0007669"/>
    <property type="project" value="TreeGrafter"/>
</dbReference>
<dbReference type="InterPro" id="IPR000811">
    <property type="entry name" value="Glyco_trans_35"/>
</dbReference>
<evidence type="ECO:0000256" key="1">
    <source>
        <dbReference type="ARBA" id="ARBA00006047"/>
    </source>
</evidence>
<keyword evidence="2" id="KW-0663">Pyridoxal phosphate</keyword>
<evidence type="ECO:0000256" key="2">
    <source>
        <dbReference type="RuleBase" id="RU000587"/>
    </source>
</evidence>
<evidence type="ECO:0000256" key="3">
    <source>
        <dbReference type="SAM" id="MobiDB-lite"/>
    </source>
</evidence>